<sequence>MTELPRFARFWMVCRKPMHPGARTEPRQRYGTRAEAEETAGRLANETNAPHLVLETVAVIRPGEAKQGGLF</sequence>
<proteinExistence type="predicted"/>
<dbReference type="KEGG" id="suam:BOO69_08185"/>
<organism evidence="1 2">
    <name type="scientific">Sulfitobacter alexandrii</name>
    <dbReference type="NCBI Taxonomy" id="1917485"/>
    <lineage>
        <taxon>Bacteria</taxon>
        <taxon>Pseudomonadati</taxon>
        <taxon>Pseudomonadota</taxon>
        <taxon>Alphaproteobacteria</taxon>
        <taxon>Rhodobacterales</taxon>
        <taxon>Roseobacteraceae</taxon>
        <taxon>Sulfitobacter</taxon>
    </lineage>
</organism>
<reference evidence="1 2" key="1">
    <citation type="submission" date="2016-11" db="EMBL/GenBank/DDBJ databases">
        <title>Complete genome sequence of Sulfitobacter sp. AM1-D1, a toxic bacteria associated with marine dinoflagellate Alexandrium minutum in East China Sea.</title>
        <authorList>
            <person name="Yang Q."/>
            <person name="Zhang X."/>
            <person name="Tian X."/>
        </authorList>
    </citation>
    <scope>NUCLEOTIDE SEQUENCE [LARGE SCALE GENOMIC DNA]</scope>
    <source>
        <strain evidence="1 2">AM1-D1</strain>
    </source>
</reference>
<gene>
    <name evidence="1" type="ORF">BOO69_08185</name>
</gene>
<evidence type="ECO:0008006" key="3">
    <source>
        <dbReference type="Google" id="ProtNLM"/>
    </source>
</evidence>
<accession>A0A1J0WGG2</accession>
<dbReference type="OrthoDB" id="7866250at2"/>
<dbReference type="AlphaFoldDB" id="A0A1J0WGG2"/>
<dbReference type="RefSeq" id="WP_071971726.1">
    <property type="nucleotide sequence ID" value="NZ_CP018076.1"/>
</dbReference>
<dbReference type="STRING" id="1917485.BOO69_08185"/>
<name>A0A1J0WGG2_9RHOB</name>
<dbReference type="Proteomes" id="UP000181897">
    <property type="component" value="Chromosome"/>
</dbReference>
<keyword evidence="2" id="KW-1185">Reference proteome</keyword>
<dbReference type="EMBL" id="CP018076">
    <property type="protein sequence ID" value="APE43395.1"/>
    <property type="molecule type" value="Genomic_DNA"/>
</dbReference>
<evidence type="ECO:0000313" key="2">
    <source>
        <dbReference type="Proteomes" id="UP000181897"/>
    </source>
</evidence>
<evidence type="ECO:0000313" key="1">
    <source>
        <dbReference type="EMBL" id="APE43395.1"/>
    </source>
</evidence>
<protein>
    <recommendedName>
        <fullName evidence="3">DUF2188 domain-containing protein</fullName>
    </recommendedName>
</protein>